<protein>
    <submittedName>
        <fullName evidence="2">Helix-turn-helix transcriptional regulator</fullName>
    </submittedName>
</protein>
<dbReference type="Proteomes" id="UP000765845">
    <property type="component" value="Unassembled WGS sequence"/>
</dbReference>
<comment type="caution">
    <text evidence="2">The sequence shown here is derived from an EMBL/GenBank/DDBJ whole genome shotgun (WGS) entry which is preliminary data.</text>
</comment>
<sequence length="77" mass="8484">MPQKPTYKVRKILASNVRRERMARGWSQEGLGSKAGTSQVYISEIETGKKAASVDMLEALASALSCEPFELLRPSDI</sequence>
<dbReference type="InterPro" id="IPR010982">
    <property type="entry name" value="Lambda_DNA-bd_dom_sf"/>
</dbReference>
<reference evidence="2 3" key="1">
    <citation type="submission" date="2020-04" db="EMBL/GenBank/DDBJ databases">
        <authorList>
            <person name="Yoon J."/>
        </authorList>
    </citation>
    <scope>NUCLEOTIDE SEQUENCE [LARGE SCALE GENOMIC DNA]</scope>
    <source>
        <strain evidence="2 3">KMU-166</strain>
    </source>
</reference>
<evidence type="ECO:0000259" key="1">
    <source>
        <dbReference type="PROSITE" id="PS50943"/>
    </source>
</evidence>
<dbReference type="SMART" id="SM00530">
    <property type="entry name" value="HTH_XRE"/>
    <property type="match status" value="1"/>
</dbReference>
<dbReference type="CDD" id="cd00093">
    <property type="entry name" value="HTH_XRE"/>
    <property type="match status" value="1"/>
</dbReference>
<evidence type="ECO:0000313" key="2">
    <source>
        <dbReference type="EMBL" id="NKI18583.1"/>
    </source>
</evidence>
<gene>
    <name evidence="2" type="ORF">HCU74_14295</name>
</gene>
<accession>A0ABX1GHD3</accession>
<name>A0ABX1GHD3_9GAMM</name>
<proteinExistence type="predicted"/>
<dbReference type="RefSeq" id="WP_168451112.1">
    <property type="nucleotide sequence ID" value="NZ_JAAWWK010000005.1"/>
</dbReference>
<organism evidence="2 3">
    <name type="scientific">Spongiibacter thalassae</name>
    <dbReference type="NCBI Taxonomy" id="2721624"/>
    <lineage>
        <taxon>Bacteria</taxon>
        <taxon>Pseudomonadati</taxon>
        <taxon>Pseudomonadota</taxon>
        <taxon>Gammaproteobacteria</taxon>
        <taxon>Cellvibrionales</taxon>
        <taxon>Spongiibacteraceae</taxon>
        <taxon>Spongiibacter</taxon>
    </lineage>
</organism>
<dbReference type="EMBL" id="JAAWWK010000005">
    <property type="protein sequence ID" value="NKI18583.1"/>
    <property type="molecule type" value="Genomic_DNA"/>
</dbReference>
<evidence type="ECO:0000313" key="3">
    <source>
        <dbReference type="Proteomes" id="UP000765845"/>
    </source>
</evidence>
<dbReference type="SUPFAM" id="SSF47413">
    <property type="entry name" value="lambda repressor-like DNA-binding domains"/>
    <property type="match status" value="1"/>
</dbReference>
<keyword evidence="3" id="KW-1185">Reference proteome</keyword>
<dbReference type="InterPro" id="IPR001387">
    <property type="entry name" value="Cro/C1-type_HTH"/>
</dbReference>
<dbReference type="Gene3D" id="1.10.260.40">
    <property type="entry name" value="lambda repressor-like DNA-binding domains"/>
    <property type="match status" value="1"/>
</dbReference>
<dbReference type="Pfam" id="PF01381">
    <property type="entry name" value="HTH_3"/>
    <property type="match status" value="1"/>
</dbReference>
<dbReference type="PROSITE" id="PS50943">
    <property type="entry name" value="HTH_CROC1"/>
    <property type="match status" value="1"/>
</dbReference>
<feature type="domain" description="HTH cro/C1-type" evidence="1">
    <location>
        <begin position="17"/>
        <end position="72"/>
    </location>
</feature>